<protein>
    <recommendedName>
        <fullName evidence="4">Altered inheritance of mitochondria protein 36, mitochondrial</fullName>
    </recommendedName>
</protein>
<evidence type="ECO:0000256" key="1">
    <source>
        <dbReference type="SAM" id="Phobius"/>
    </source>
</evidence>
<dbReference type="Proteomes" id="UP000094801">
    <property type="component" value="Unassembled WGS sequence"/>
</dbReference>
<accession>A0A1E4SVM4</accession>
<dbReference type="AlphaFoldDB" id="A0A1E4SVM4"/>
<feature type="transmembrane region" description="Helical" evidence="1">
    <location>
        <begin position="46"/>
        <end position="64"/>
    </location>
</feature>
<dbReference type="OrthoDB" id="4081130at2759"/>
<keyword evidence="1" id="KW-0812">Transmembrane</keyword>
<sequence length="260" mass="29742">MFARSLNRCLKCPSIIPRTHTLPRTPTLSLSRNYGFDSRRDEGPKVRYFLLVALIGTLIFGAVVKKVDAQDPAKSLGKKKNSFSEEEWEQQLQLIKRKKLLFDNSFDFYLVPFGADANINQLKEKVSTSNSNSNVGVIDLNKLIKDQLDDNNSRYGSILSQTLDQFNKDSKTCFYKFNYKLSNGLFTKLISDEINDLINEDPNLNKFILLNYPNTIPEAIKFEQDVAIAKNLVLINDKAEKNDIVDYFKTVNKVINIKDL</sequence>
<keyword evidence="3" id="KW-1185">Reference proteome</keyword>
<name>A0A1E4SVM4_9ASCO</name>
<evidence type="ECO:0000313" key="2">
    <source>
        <dbReference type="EMBL" id="ODV83536.1"/>
    </source>
</evidence>
<keyword evidence="1" id="KW-1133">Transmembrane helix</keyword>
<proteinExistence type="predicted"/>
<evidence type="ECO:0008006" key="4">
    <source>
        <dbReference type="Google" id="ProtNLM"/>
    </source>
</evidence>
<dbReference type="EMBL" id="KV453863">
    <property type="protein sequence ID" value="ODV83536.1"/>
    <property type="molecule type" value="Genomic_DNA"/>
</dbReference>
<organism evidence="2 3">
    <name type="scientific">[Candida] arabinofermentans NRRL YB-2248</name>
    <dbReference type="NCBI Taxonomy" id="983967"/>
    <lineage>
        <taxon>Eukaryota</taxon>
        <taxon>Fungi</taxon>
        <taxon>Dikarya</taxon>
        <taxon>Ascomycota</taxon>
        <taxon>Saccharomycotina</taxon>
        <taxon>Pichiomycetes</taxon>
        <taxon>Pichiales</taxon>
        <taxon>Pichiaceae</taxon>
        <taxon>Ogataea</taxon>
        <taxon>Ogataea/Candida clade</taxon>
    </lineage>
</organism>
<gene>
    <name evidence="2" type="ORF">CANARDRAFT_29974</name>
</gene>
<evidence type="ECO:0000313" key="3">
    <source>
        <dbReference type="Proteomes" id="UP000094801"/>
    </source>
</evidence>
<reference evidence="3" key="1">
    <citation type="submission" date="2016-04" db="EMBL/GenBank/DDBJ databases">
        <title>Comparative genomics of biotechnologically important yeasts.</title>
        <authorList>
            <consortium name="DOE Joint Genome Institute"/>
            <person name="Riley R."/>
            <person name="Haridas S."/>
            <person name="Wolfe K.H."/>
            <person name="Lopes M.R."/>
            <person name="Hittinger C.T."/>
            <person name="Goker M."/>
            <person name="Salamov A."/>
            <person name="Wisecaver J."/>
            <person name="Long T.M."/>
            <person name="Aerts A.L."/>
            <person name="Barry K."/>
            <person name="Choi C."/>
            <person name="Clum A."/>
            <person name="Coughlan A.Y."/>
            <person name="Deshpande S."/>
            <person name="Douglass A.P."/>
            <person name="Hanson S.J."/>
            <person name="Klenk H.-P."/>
            <person name="Labutti K."/>
            <person name="Lapidus A."/>
            <person name="Lindquist E."/>
            <person name="Lipzen A."/>
            <person name="Meier-Kolthoff J.P."/>
            <person name="Ohm R.A."/>
            <person name="Otillar R.P."/>
            <person name="Pangilinan J."/>
            <person name="Peng Y."/>
            <person name="Rokas A."/>
            <person name="Rosa C.A."/>
            <person name="Scheuner C."/>
            <person name="Sibirny A.A."/>
            <person name="Slot J.C."/>
            <person name="Stielow J.B."/>
            <person name="Sun H."/>
            <person name="Kurtzman C.P."/>
            <person name="Blackwell M."/>
            <person name="Grigoriev I.V."/>
            <person name="Jeffries T.W."/>
        </authorList>
    </citation>
    <scope>NUCLEOTIDE SEQUENCE [LARGE SCALE GENOMIC DNA]</scope>
    <source>
        <strain evidence="3">NRRL YB-2248</strain>
    </source>
</reference>
<keyword evidence="1" id="KW-0472">Membrane</keyword>